<dbReference type="AlphaFoldDB" id="A0A233RGB6"/>
<feature type="domain" description="N-acetyltransferase" evidence="2">
    <location>
        <begin position="8"/>
        <end position="165"/>
    </location>
</feature>
<comment type="caution">
    <text evidence="3">The sequence shown here is derived from an EMBL/GenBank/DDBJ whole genome shotgun (WGS) entry which is preliminary data.</text>
</comment>
<dbReference type="RefSeq" id="WP_094199205.1">
    <property type="nucleotide sequence ID" value="NZ_NBIM01000001.1"/>
</dbReference>
<dbReference type="PANTHER" id="PTHR13947:SF37">
    <property type="entry name" value="LD18367P"/>
    <property type="match status" value="1"/>
</dbReference>
<proteinExistence type="predicted"/>
<protein>
    <submittedName>
        <fullName evidence="3">GNAT family N-acetyltransferase</fullName>
    </submittedName>
</protein>
<dbReference type="SUPFAM" id="SSF55729">
    <property type="entry name" value="Acyl-CoA N-acyltransferases (Nat)"/>
    <property type="match status" value="1"/>
</dbReference>
<dbReference type="InterPro" id="IPR000182">
    <property type="entry name" value="GNAT_dom"/>
</dbReference>
<evidence type="ECO:0000313" key="3">
    <source>
        <dbReference type="EMBL" id="OXY82425.1"/>
    </source>
</evidence>
<dbReference type="Gene3D" id="3.40.630.30">
    <property type="match status" value="1"/>
</dbReference>
<dbReference type="GO" id="GO:0008080">
    <property type="term" value="F:N-acetyltransferase activity"/>
    <property type="evidence" value="ECO:0007669"/>
    <property type="project" value="InterPro"/>
</dbReference>
<keyword evidence="4" id="KW-1185">Reference proteome</keyword>
<dbReference type="Proteomes" id="UP000242757">
    <property type="component" value="Unassembled WGS sequence"/>
</dbReference>
<organism evidence="3 4">
    <name type="scientific">Oceanimonas doudoroffii</name>
    <dbReference type="NCBI Taxonomy" id="84158"/>
    <lineage>
        <taxon>Bacteria</taxon>
        <taxon>Pseudomonadati</taxon>
        <taxon>Pseudomonadota</taxon>
        <taxon>Gammaproteobacteria</taxon>
        <taxon>Aeromonadales</taxon>
        <taxon>Aeromonadaceae</taxon>
        <taxon>Oceanimonas</taxon>
    </lineage>
</organism>
<dbReference type="PANTHER" id="PTHR13947">
    <property type="entry name" value="GNAT FAMILY N-ACETYLTRANSFERASE"/>
    <property type="match status" value="1"/>
</dbReference>
<evidence type="ECO:0000313" key="4">
    <source>
        <dbReference type="Proteomes" id="UP000242757"/>
    </source>
</evidence>
<dbReference type="EMBL" id="NBIM01000001">
    <property type="protein sequence ID" value="OXY82425.1"/>
    <property type="molecule type" value="Genomic_DNA"/>
</dbReference>
<evidence type="ECO:0000259" key="2">
    <source>
        <dbReference type="PROSITE" id="PS51186"/>
    </source>
</evidence>
<dbReference type="CDD" id="cd04301">
    <property type="entry name" value="NAT_SF"/>
    <property type="match status" value="1"/>
</dbReference>
<reference evidence="3 4" key="1">
    <citation type="submission" date="2017-08" db="EMBL/GenBank/DDBJ databases">
        <title>A Genome Sequence of Oceanimonas doudoroffii ATCC 27123T.</title>
        <authorList>
            <person name="Brennan M.A."/>
            <person name="Maclea K.S."/>
            <person name="Mcclelland W.D."/>
            <person name="Trachtenberg A.M."/>
        </authorList>
    </citation>
    <scope>NUCLEOTIDE SEQUENCE [LARGE SCALE GENOMIC DNA]</scope>
    <source>
        <strain evidence="3 4">ATCC 27123</strain>
    </source>
</reference>
<dbReference type="InterPro" id="IPR050769">
    <property type="entry name" value="NAT_camello-type"/>
</dbReference>
<gene>
    <name evidence="3" type="ORF">B6S08_02525</name>
</gene>
<accession>A0A233RGB6</accession>
<dbReference type="PROSITE" id="PS51186">
    <property type="entry name" value="GNAT"/>
    <property type="match status" value="1"/>
</dbReference>
<dbReference type="OrthoDB" id="5419426at2"/>
<keyword evidence="1 3" id="KW-0808">Transferase</keyword>
<evidence type="ECO:0000256" key="1">
    <source>
        <dbReference type="ARBA" id="ARBA00022679"/>
    </source>
</evidence>
<dbReference type="Pfam" id="PF00583">
    <property type="entry name" value="Acetyltransf_1"/>
    <property type="match status" value="1"/>
</dbReference>
<name>A0A233RGB6_9GAMM</name>
<dbReference type="InterPro" id="IPR016181">
    <property type="entry name" value="Acyl_CoA_acyltransferase"/>
</dbReference>
<sequence length="165" mass="17846">MQPQQPVITLAPIASHQDTAIAQIIRTVGAEFGAVGEGFGPGDAEVQCMSRHYTAERNSRYLVAEMNGRVVGGAGLAPLGNDSKICELKKLFLLPEARGHGIGRRLAEACLDFARERGFSSCYLDTLSSMTDAIGLYERLGFRHLDQPLLASEHGGCDVWMLKAL</sequence>